<reference evidence="2" key="1">
    <citation type="journal article" date="2015" name="Nature">
        <title>Complex archaea that bridge the gap between prokaryotes and eukaryotes.</title>
        <authorList>
            <person name="Spang A."/>
            <person name="Saw J.H."/>
            <person name="Jorgensen S.L."/>
            <person name="Zaremba-Niedzwiedzka K."/>
            <person name="Martijn J."/>
            <person name="Lind A.E."/>
            <person name="van Eijk R."/>
            <person name="Schleper C."/>
            <person name="Guy L."/>
            <person name="Ettema T.J."/>
        </authorList>
    </citation>
    <scope>NUCLEOTIDE SEQUENCE</scope>
</reference>
<keyword evidence="1" id="KW-1133">Transmembrane helix</keyword>
<organism evidence="2">
    <name type="scientific">marine sediment metagenome</name>
    <dbReference type="NCBI Taxonomy" id="412755"/>
    <lineage>
        <taxon>unclassified sequences</taxon>
        <taxon>metagenomes</taxon>
        <taxon>ecological metagenomes</taxon>
    </lineage>
</organism>
<gene>
    <name evidence="2" type="ORF">LCGC14_1306240</name>
</gene>
<sequence length="67" mass="7792">MIDIIFLILDFVLFLLAFTFLIRDVKSYEKEQTTDFKSTVLPKHSQYAIMFGLLALVLAVINSLFYI</sequence>
<feature type="transmembrane region" description="Helical" evidence="1">
    <location>
        <begin position="6"/>
        <end position="25"/>
    </location>
</feature>
<evidence type="ECO:0000256" key="1">
    <source>
        <dbReference type="SAM" id="Phobius"/>
    </source>
</evidence>
<proteinExistence type="predicted"/>
<dbReference type="AlphaFoldDB" id="A0A0F9L8G6"/>
<feature type="transmembrane region" description="Helical" evidence="1">
    <location>
        <begin position="46"/>
        <end position="66"/>
    </location>
</feature>
<evidence type="ECO:0000313" key="2">
    <source>
        <dbReference type="EMBL" id="KKM83746.1"/>
    </source>
</evidence>
<name>A0A0F9L8G6_9ZZZZ</name>
<dbReference type="EMBL" id="LAZR01007669">
    <property type="protein sequence ID" value="KKM83746.1"/>
    <property type="molecule type" value="Genomic_DNA"/>
</dbReference>
<comment type="caution">
    <text evidence="2">The sequence shown here is derived from an EMBL/GenBank/DDBJ whole genome shotgun (WGS) entry which is preliminary data.</text>
</comment>
<keyword evidence="1" id="KW-0812">Transmembrane</keyword>
<protein>
    <submittedName>
        <fullName evidence="2">Uncharacterized protein</fullName>
    </submittedName>
</protein>
<accession>A0A0F9L8G6</accession>
<keyword evidence="1" id="KW-0472">Membrane</keyword>